<dbReference type="VEuPathDB" id="FungiDB:FOXG_09832"/>
<feature type="transmembrane region" description="Helical" evidence="2">
    <location>
        <begin position="106"/>
        <end position="129"/>
    </location>
</feature>
<dbReference type="PANTHER" id="PTHR37544">
    <property type="entry name" value="SPRAY-RELATED"/>
    <property type="match status" value="1"/>
</dbReference>
<dbReference type="VEuPathDB" id="FungiDB:FOMG_14311"/>
<feature type="transmembrane region" description="Helical" evidence="2">
    <location>
        <begin position="572"/>
        <end position="589"/>
    </location>
</feature>
<feature type="compositionally biased region" description="Basic and acidic residues" evidence="1">
    <location>
        <begin position="10"/>
        <end position="24"/>
    </location>
</feature>
<dbReference type="VEuPathDB" id="FungiDB:FOXG_20162"/>
<proteinExistence type="predicted"/>
<reference evidence="4" key="1">
    <citation type="submission" date="2016-09" db="EMBL/GenBank/DDBJ databases">
        <authorList>
            <person name="Guldener U."/>
        </authorList>
    </citation>
    <scope>NUCLEOTIDE SEQUENCE [LARGE SCALE GENOMIC DNA]</scope>
    <source>
        <strain evidence="4">V64-1</strain>
    </source>
</reference>
<dbReference type="PANTHER" id="PTHR37544:SF3">
    <property type="entry name" value="SPRAY"/>
    <property type="match status" value="1"/>
</dbReference>
<evidence type="ECO:0000313" key="4">
    <source>
        <dbReference type="Proteomes" id="UP000219369"/>
    </source>
</evidence>
<dbReference type="InterPro" id="IPR021840">
    <property type="entry name" value="DUF3433"/>
</dbReference>
<evidence type="ECO:0000256" key="2">
    <source>
        <dbReference type="SAM" id="Phobius"/>
    </source>
</evidence>
<keyword evidence="2" id="KW-0812">Transmembrane</keyword>
<feature type="transmembrane region" description="Helical" evidence="2">
    <location>
        <begin position="263"/>
        <end position="284"/>
    </location>
</feature>
<keyword evidence="2" id="KW-1133">Transmembrane helix</keyword>
<protein>
    <submittedName>
        <fullName evidence="3">Uncharacterized protein</fullName>
    </submittedName>
</protein>
<sequence length="741" mass="83525">MDGFPLRSMTGRDHGGQPHFERSGNARQVSDNVHERLINAQDNASLSNEQPCGLSADCGKPQLQILRTRTNNPGDSSPFIPITEEEARQTTRLPELNFRPTALKTWYLSILMTWQFLCMGGVVALVVLGEVQPPWFRFGTRSSFWMWLYMPGLIGFLTTITWRSTVQWYNRIIPYVRMANIPISPSQQDGGRPPKNLLNMSLNGVPSGNLNPEQIISLFASGDYLSAVVNLTILGTWLLTPLKSSLFQLVEDGRGWQIHVSKLFGFVGLAIYLCLLSTTVWIFFHLRSRQTGLKWNPAPLASQLCLLQGSNVFDRFGGINYSDLRPLKNAVRTWPSNGLVLRLGYWKQEETNNITHGVRFLPRNGPFGAEQPTRREAHHSSDPEEDSYGTDIDRIWNMYLVDWYIIFTTTMGLVLLVVAAYAWATGLIFQPFRLTSMLSGTLQRAIVFSLLPALAYGLFHQTFLAADVYMRTMIPIQNMASPLSEEDHHRIFGPGHETLKGATAANSMLLDYLTPNVIGCIAQAIELGHPKIILGAVLATLSNSVYLVVARIFDFSEAENGNYNVHIHAKSFYASFGIMSIYCLSNWVLRPHGSVRTCRPVYGLVDFASLVYRSDILLCPEFWLQDSADTEEHMNAQVTLANRLYQYGIYHGIDGRRHVGIGVEYAPPARLLDDENILCLDRSVNLARAAISSGIYSDACLVSAEKFITNEPQRRSSLRRVRTNRYRSWRRRAKKIMSLES</sequence>
<dbReference type="Proteomes" id="UP000219369">
    <property type="component" value="Unassembled WGS sequence"/>
</dbReference>
<organism evidence="3 4">
    <name type="scientific">Fusarium oxysporum</name>
    <name type="common">Fusarium vascular wilt</name>
    <dbReference type="NCBI Taxonomy" id="5507"/>
    <lineage>
        <taxon>Eukaryota</taxon>
        <taxon>Fungi</taxon>
        <taxon>Dikarya</taxon>
        <taxon>Ascomycota</taxon>
        <taxon>Pezizomycotina</taxon>
        <taxon>Sordariomycetes</taxon>
        <taxon>Hypocreomycetidae</taxon>
        <taxon>Hypocreales</taxon>
        <taxon>Nectriaceae</taxon>
        <taxon>Fusarium</taxon>
        <taxon>Fusarium oxysporum species complex</taxon>
    </lineage>
</organism>
<keyword evidence="2" id="KW-0472">Membrane</keyword>
<accession>A0A2H3TQ70</accession>
<feature type="transmembrane region" description="Helical" evidence="2">
    <location>
        <begin position="444"/>
        <end position="469"/>
    </location>
</feature>
<feature type="transmembrane region" description="Helical" evidence="2">
    <location>
        <begin position="224"/>
        <end position="243"/>
    </location>
</feature>
<dbReference type="EMBL" id="FMJY01000009">
    <property type="protein sequence ID" value="SCO90737.1"/>
    <property type="molecule type" value="Genomic_DNA"/>
</dbReference>
<gene>
    <name evidence="3" type="ORF">FRV6_14865</name>
</gene>
<dbReference type="VEuPathDB" id="FungiDB:FOIG_08810"/>
<dbReference type="VEuPathDB" id="FungiDB:FOZG_14085"/>
<feature type="transmembrane region" description="Helical" evidence="2">
    <location>
        <begin position="403"/>
        <end position="424"/>
    </location>
</feature>
<evidence type="ECO:0000313" key="3">
    <source>
        <dbReference type="EMBL" id="SCO90737.1"/>
    </source>
</evidence>
<dbReference type="Pfam" id="PF11915">
    <property type="entry name" value="DUF3433"/>
    <property type="match status" value="1"/>
</dbReference>
<feature type="transmembrane region" description="Helical" evidence="2">
    <location>
        <begin position="144"/>
        <end position="162"/>
    </location>
</feature>
<dbReference type="VEuPathDB" id="FungiDB:FOC1_g10007038"/>
<dbReference type="OrthoDB" id="3057599at2759"/>
<dbReference type="AlphaFoldDB" id="A0A2H3TQ70"/>
<feature type="transmembrane region" description="Helical" evidence="2">
    <location>
        <begin position="532"/>
        <end position="552"/>
    </location>
</feature>
<name>A0A2H3TQ70_FUSOX</name>
<evidence type="ECO:0000256" key="1">
    <source>
        <dbReference type="SAM" id="MobiDB-lite"/>
    </source>
</evidence>
<dbReference type="VEuPathDB" id="FungiDB:FOC4_g10009823"/>
<feature type="region of interest" description="Disordered" evidence="1">
    <location>
        <begin position="1"/>
        <end position="26"/>
    </location>
</feature>